<accession>A0A173TNY5</accession>
<keyword evidence="1" id="KW-0812">Transmembrane</keyword>
<keyword evidence="1" id="KW-0472">Membrane</keyword>
<evidence type="ECO:0000313" key="2">
    <source>
        <dbReference type="EMBL" id="CUN03727.1"/>
    </source>
</evidence>
<reference evidence="3 5" key="2">
    <citation type="submission" date="2018-08" db="EMBL/GenBank/DDBJ databases">
        <title>A genome reference for cultivated species of the human gut microbiota.</title>
        <authorList>
            <person name="Zou Y."/>
            <person name="Xue W."/>
            <person name="Luo G."/>
        </authorList>
    </citation>
    <scope>NUCLEOTIDE SEQUENCE [LARGE SCALE GENOMIC DNA]</scope>
    <source>
        <strain evidence="3 5">AM27-11</strain>
    </source>
</reference>
<sequence>MDPERRKALRKTQKKCIAAQVVMCAAYISAGILLAVTGRHCVADTPIYIAGAVITAGCMAALAVFESRLSRELAG</sequence>
<feature type="transmembrane region" description="Helical" evidence="1">
    <location>
        <begin position="47"/>
        <end position="65"/>
    </location>
</feature>
<proteinExistence type="predicted"/>
<dbReference type="Proteomes" id="UP000286271">
    <property type="component" value="Unassembled WGS sequence"/>
</dbReference>
<evidence type="ECO:0000313" key="3">
    <source>
        <dbReference type="EMBL" id="RHE98253.1"/>
    </source>
</evidence>
<feature type="transmembrane region" description="Helical" evidence="1">
    <location>
        <begin position="16"/>
        <end position="35"/>
    </location>
</feature>
<dbReference type="AlphaFoldDB" id="A0A173TNY5"/>
<dbReference type="EMBL" id="QSKW01000010">
    <property type="protein sequence ID" value="RHE98253.1"/>
    <property type="molecule type" value="Genomic_DNA"/>
</dbReference>
<dbReference type="RefSeq" id="WP_055168978.1">
    <property type="nucleotide sequence ID" value="NZ_CYXX01000010.1"/>
</dbReference>
<evidence type="ECO:0000313" key="4">
    <source>
        <dbReference type="Proteomes" id="UP000095453"/>
    </source>
</evidence>
<keyword evidence="1" id="KW-1133">Transmembrane helix</keyword>
<protein>
    <submittedName>
        <fullName evidence="2">Uncharacterized protein</fullName>
    </submittedName>
</protein>
<reference evidence="2 4" key="1">
    <citation type="submission" date="2015-09" db="EMBL/GenBank/DDBJ databases">
        <authorList>
            <consortium name="Pathogen Informatics"/>
        </authorList>
    </citation>
    <scope>NUCLEOTIDE SEQUENCE [LARGE SCALE GENOMIC DNA]</scope>
    <source>
        <strain evidence="2 4">2789STDY5608887</strain>
    </source>
</reference>
<dbReference type="Proteomes" id="UP000095453">
    <property type="component" value="Unassembled WGS sequence"/>
</dbReference>
<evidence type="ECO:0000256" key="1">
    <source>
        <dbReference type="SAM" id="Phobius"/>
    </source>
</evidence>
<organism evidence="2 4">
    <name type="scientific">Roseburia inulinivorans</name>
    <dbReference type="NCBI Taxonomy" id="360807"/>
    <lineage>
        <taxon>Bacteria</taxon>
        <taxon>Bacillati</taxon>
        <taxon>Bacillota</taxon>
        <taxon>Clostridia</taxon>
        <taxon>Lachnospirales</taxon>
        <taxon>Lachnospiraceae</taxon>
        <taxon>Roseburia</taxon>
    </lineage>
</organism>
<name>A0A173TNY5_9FIRM</name>
<dbReference type="EMBL" id="CYXX01000010">
    <property type="protein sequence ID" value="CUN03727.1"/>
    <property type="molecule type" value="Genomic_DNA"/>
</dbReference>
<evidence type="ECO:0000313" key="5">
    <source>
        <dbReference type="Proteomes" id="UP000286271"/>
    </source>
</evidence>
<gene>
    <name evidence="3" type="ORF">DW707_08090</name>
    <name evidence="2" type="ORF">ERS852444_01603</name>
</gene>